<evidence type="ECO:0000313" key="2">
    <source>
        <dbReference type="EnsemblPlants" id="TraesCS5D02G074700.1"/>
    </source>
</evidence>
<dbReference type="OrthoDB" id="683848at2759"/>
<feature type="compositionally biased region" description="Basic and acidic residues" evidence="1">
    <location>
        <begin position="196"/>
        <end position="207"/>
    </location>
</feature>
<dbReference type="Gramene" id="TraesCS5D03G0180500.1">
    <property type="protein sequence ID" value="TraesCS5D03G0180500.1.CDS"/>
    <property type="gene ID" value="TraesCS5D03G0180500"/>
</dbReference>
<feature type="compositionally biased region" description="Low complexity" evidence="1">
    <location>
        <begin position="1"/>
        <end position="14"/>
    </location>
</feature>
<reference evidence="2" key="1">
    <citation type="submission" date="2018-08" db="EMBL/GenBank/DDBJ databases">
        <authorList>
            <person name="Rossello M."/>
        </authorList>
    </citation>
    <scope>NUCLEOTIDE SEQUENCE [LARGE SCALE GENOMIC DNA]</scope>
    <source>
        <strain evidence="2">cv. Chinese Spring</strain>
    </source>
</reference>
<feature type="region of interest" description="Disordered" evidence="1">
    <location>
        <begin position="1"/>
        <end position="88"/>
    </location>
</feature>
<dbReference type="GO" id="GO:0000146">
    <property type="term" value="F:microfilament motor activity"/>
    <property type="evidence" value="ECO:0000318"/>
    <property type="project" value="GO_Central"/>
</dbReference>
<dbReference type="Gramene" id="TraesCLE_scaffold_044916_01G000100.1">
    <property type="protein sequence ID" value="TraesCLE_scaffold_044916_01G000100.1"/>
    <property type="gene ID" value="TraesCLE_scaffold_044916_01G000100"/>
</dbReference>
<dbReference type="GO" id="GO:0016020">
    <property type="term" value="C:membrane"/>
    <property type="evidence" value="ECO:0000318"/>
    <property type="project" value="GO_Central"/>
</dbReference>
<name>A0A3B6MLQ2_WHEAT</name>
<reference evidence="2" key="2">
    <citation type="submission" date="2018-10" db="UniProtKB">
        <authorList>
            <consortium name="EnsemblPlants"/>
        </authorList>
    </citation>
    <scope>IDENTIFICATION</scope>
</reference>
<dbReference type="OMA" id="TIRYEAW"/>
<keyword evidence="3" id="KW-1185">Reference proteome</keyword>
<dbReference type="Gramene" id="TraesCS5D02G074700.1">
    <property type="protein sequence ID" value="TraesCS5D02G074700.1"/>
    <property type="gene ID" value="TraesCS5D02G074700"/>
</dbReference>
<feature type="compositionally biased region" description="Low complexity" evidence="1">
    <location>
        <begin position="160"/>
        <end position="169"/>
    </location>
</feature>
<gene>
    <name evidence="2" type="primary">LOC123119539</name>
</gene>
<dbReference type="GO" id="GO:0005737">
    <property type="term" value="C:cytoplasm"/>
    <property type="evidence" value="ECO:0000318"/>
    <property type="project" value="GO_Central"/>
</dbReference>
<sequence length="426" mass="46705">MASSSSSLSSALSSMEQMLDALRQRGIGKPDDKPKEEPPALPTRPTVRGRPPSIHRPASSAPWSQQRPPLALLPPPPEEEEAKEAERRAVELELERRAVRAEEEAKQKDDDVRLKEEEIAGLRQQVELYEARLAEWEAKMKAVEEELQRQTAALQMSQAAAAAAAARAAIGSTSHRREPTLSDGVAQAEQPPAPTRAEEASVKRGESLFRGASVKPQQQQQRAGEPAVAAVLSSKPSHAGVPAVAAVLSSKPSYAGVPAVAAVLSSKPSHAGELAVLSSKPSHAEHHLATEYARETQAFEHAARAVAEVKPGTMSVDELKMLRRQFAAWKKEYEARLRKTNAELKKRVHSEKSHDQQPAHGGRRRWCGWWRTIKAPKFRAPKRCCTCACAMKLPSLPSCKFPSLPSCKFPSLPSCSFSCCCFRRRR</sequence>
<organism evidence="2">
    <name type="scientific">Triticum aestivum</name>
    <name type="common">Wheat</name>
    <dbReference type="NCBI Taxonomy" id="4565"/>
    <lineage>
        <taxon>Eukaryota</taxon>
        <taxon>Viridiplantae</taxon>
        <taxon>Streptophyta</taxon>
        <taxon>Embryophyta</taxon>
        <taxon>Tracheophyta</taxon>
        <taxon>Spermatophyta</taxon>
        <taxon>Magnoliopsida</taxon>
        <taxon>Liliopsida</taxon>
        <taxon>Poales</taxon>
        <taxon>Poaceae</taxon>
        <taxon>BOP clade</taxon>
        <taxon>Pooideae</taxon>
        <taxon>Triticodae</taxon>
        <taxon>Triticeae</taxon>
        <taxon>Triticinae</taxon>
        <taxon>Triticum</taxon>
    </lineage>
</organism>
<dbReference type="GeneID" id="123119539"/>
<feature type="compositionally biased region" description="Basic and acidic residues" evidence="1">
    <location>
        <begin position="28"/>
        <end position="38"/>
    </location>
</feature>
<dbReference type="GO" id="GO:0051015">
    <property type="term" value="F:actin filament binding"/>
    <property type="evidence" value="ECO:0000318"/>
    <property type="project" value="GO_Central"/>
</dbReference>
<dbReference type="EnsemblPlants" id="TraesCS5D02G074700.1">
    <property type="protein sequence ID" value="TraesCS5D02G074700.1"/>
    <property type="gene ID" value="TraesCS5D02G074700"/>
</dbReference>
<feature type="region of interest" description="Disordered" evidence="1">
    <location>
        <begin position="160"/>
        <end position="231"/>
    </location>
</feature>
<dbReference type="Proteomes" id="UP000019116">
    <property type="component" value="Chromosome 5D"/>
</dbReference>
<accession>A0A3B6MLQ2</accession>
<dbReference type="Gramene" id="TraesSYM5D03G02993900.1">
    <property type="protein sequence ID" value="TraesSYM5D03G02993900.1"/>
    <property type="gene ID" value="TraesSYM5D03G02993900"/>
</dbReference>
<protein>
    <submittedName>
        <fullName evidence="2">Uncharacterized protein</fullName>
    </submittedName>
</protein>
<dbReference type="SMR" id="A0A3B6MLQ2"/>
<evidence type="ECO:0000313" key="3">
    <source>
        <dbReference type="Proteomes" id="UP000019116"/>
    </source>
</evidence>
<dbReference type="Gramene" id="TraesROB_scaffold_045986_01G000200.1">
    <property type="protein sequence ID" value="TraesROB_scaffold_045986_01G000200.1"/>
    <property type="gene ID" value="TraesROB_scaffold_045986_01G000200"/>
</dbReference>
<dbReference type="STRING" id="4565.A0A3B6MLQ2"/>
<dbReference type="RefSeq" id="XP_044395314.1">
    <property type="nucleotide sequence ID" value="XM_044539379.1"/>
</dbReference>
<dbReference type="GO" id="GO:0007015">
    <property type="term" value="P:actin filament organization"/>
    <property type="evidence" value="ECO:0000318"/>
    <property type="project" value="GO_Central"/>
</dbReference>
<dbReference type="GO" id="GO:0015629">
    <property type="term" value="C:actin cytoskeleton"/>
    <property type="evidence" value="ECO:0000318"/>
    <property type="project" value="GO_Central"/>
</dbReference>
<proteinExistence type="predicted"/>
<dbReference type="AlphaFoldDB" id="A0A3B6MLQ2"/>
<evidence type="ECO:0000256" key="1">
    <source>
        <dbReference type="SAM" id="MobiDB-lite"/>
    </source>
</evidence>